<protein>
    <submittedName>
        <fullName evidence="2">Uncharacterized protein</fullName>
    </submittedName>
</protein>
<keyword evidence="3" id="KW-1185">Reference proteome</keyword>
<feature type="compositionally biased region" description="Basic and acidic residues" evidence="1">
    <location>
        <begin position="1"/>
        <end position="10"/>
    </location>
</feature>
<dbReference type="GeneID" id="64626692"/>
<gene>
    <name evidence="2" type="ORF">BJ212DRAFT_1298270</name>
</gene>
<feature type="region of interest" description="Disordered" evidence="1">
    <location>
        <begin position="1"/>
        <end position="28"/>
    </location>
</feature>
<reference evidence="2" key="1">
    <citation type="journal article" date="2020" name="New Phytol.">
        <title>Comparative genomics reveals dynamic genome evolution in host specialist ectomycorrhizal fungi.</title>
        <authorList>
            <person name="Lofgren L.A."/>
            <person name="Nguyen N.H."/>
            <person name="Vilgalys R."/>
            <person name="Ruytinx J."/>
            <person name="Liao H.L."/>
            <person name="Branco S."/>
            <person name="Kuo A."/>
            <person name="LaButti K."/>
            <person name="Lipzen A."/>
            <person name="Andreopoulos W."/>
            <person name="Pangilinan J."/>
            <person name="Riley R."/>
            <person name="Hundley H."/>
            <person name="Na H."/>
            <person name="Barry K."/>
            <person name="Grigoriev I.V."/>
            <person name="Stajich J.E."/>
            <person name="Kennedy P.G."/>
        </authorList>
    </citation>
    <scope>NUCLEOTIDE SEQUENCE</scope>
    <source>
        <strain evidence="2">MN1</strain>
    </source>
</reference>
<dbReference type="Proteomes" id="UP000807769">
    <property type="component" value="Unassembled WGS sequence"/>
</dbReference>
<name>A0A9P7JEQ9_9AGAM</name>
<organism evidence="2 3">
    <name type="scientific">Suillus subaureus</name>
    <dbReference type="NCBI Taxonomy" id="48587"/>
    <lineage>
        <taxon>Eukaryota</taxon>
        <taxon>Fungi</taxon>
        <taxon>Dikarya</taxon>
        <taxon>Basidiomycota</taxon>
        <taxon>Agaricomycotina</taxon>
        <taxon>Agaricomycetes</taxon>
        <taxon>Agaricomycetidae</taxon>
        <taxon>Boletales</taxon>
        <taxon>Suillineae</taxon>
        <taxon>Suillaceae</taxon>
        <taxon>Suillus</taxon>
    </lineage>
</organism>
<dbReference type="OrthoDB" id="164951at2759"/>
<accession>A0A9P7JEQ9</accession>
<evidence type="ECO:0000313" key="2">
    <source>
        <dbReference type="EMBL" id="KAG1818969.1"/>
    </source>
</evidence>
<sequence length="356" mass="40416">MTQLKKDSAEAKQPSDPIHKKAGRKKSAAEKMALADVQRCKEHSIKTHLQASNTRTNYARHVCHGREWLASHFESSTVSETWMDDIVEGSLVPLLITAKIHADNDVYEDPAFKDAFENILNRCSDKVLALYMSLKGFHENLSKTTVESIHLAFKKMWELSSVFDGDTYHGKWHLNEAKQHWEGNPADSTDIYDVLSSIKHKASAEDIALQMVQKDISLDTTVLDGVLKTYLANETLTLRWQKKVDKGQWEADLRSNHYKIYPHPDALACNSFFWTMVWIKWLESFCYGCTLQSNNFLFPAMSVNGVVHPGQLISYDTVQKWINESTTGAGICGNFSTHCFHQGGAQYWFMFSPAGQ</sequence>
<evidence type="ECO:0000313" key="3">
    <source>
        <dbReference type="Proteomes" id="UP000807769"/>
    </source>
</evidence>
<dbReference type="RefSeq" id="XP_041194646.1">
    <property type="nucleotide sequence ID" value="XM_041332675.1"/>
</dbReference>
<comment type="caution">
    <text evidence="2">The sequence shown here is derived from an EMBL/GenBank/DDBJ whole genome shotgun (WGS) entry which is preliminary data.</text>
</comment>
<proteinExistence type="predicted"/>
<evidence type="ECO:0000256" key="1">
    <source>
        <dbReference type="SAM" id="MobiDB-lite"/>
    </source>
</evidence>
<dbReference type="EMBL" id="JABBWG010000010">
    <property type="protein sequence ID" value="KAG1818969.1"/>
    <property type="molecule type" value="Genomic_DNA"/>
</dbReference>
<dbReference type="AlphaFoldDB" id="A0A9P7JEQ9"/>